<evidence type="ECO:0000259" key="7">
    <source>
        <dbReference type="PROSITE" id="PS51724"/>
    </source>
</evidence>
<dbReference type="NCBIfam" id="TIGR00413">
    <property type="entry name" value="rlpA"/>
    <property type="match status" value="1"/>
</dbReference>
<dbReference type="Gene3D" id="3.30.70.1070">
    <property type="entry name" value="Sporulation related repeat"/>
    <property type="match status" value="1"/>
</dbReference>
<dbReference type="InterPro" id="IPR012997">
    <property type="entry name" value="RplA"/>
</dbReference>
<keyword evidence="9" id="KW-1185">Reference proteome</keyword>
<dbReference type="GO" id="GO:0071555">
    <property type="term" value="P:cell wall organization"/>
    <property type="evidence" value="ECO:0007669"/>
    <property type="project" value="UniProtKB-KW"/>
</dbReference>
<dbReference type="Gene3D" id="2.40.40.10">
    <property type="entry name" value="RlpA-like domain"/>
    <property type="match status" value="1"/>
</dbReference>
<name>A0A6N6VG72_9HYPH</name>
<dbReference type="HAMAP" id="MF_02071">
    <property type="entry name" value="RlpA"/>
    <property type="match status" value="1"/>
</dbReference>
<dbReference type="PANTHER" id="PTHR34183:SF1">
    <property type="entry name" value="ENDOLYTIC PEPTIDOGLYCAN TRANSGLYCOSYLASE RLPA"/>
    <property type="match status" value="1"/>
</dbReference>
<comment type="function">
    <text evidence="4">Lytic transglycosylase with a strong preference for naked glycan strands that lack stem peptides.</text>
</comment>
<evidence type="ECO:0000313" key="9">
    <source>
        <dbReference type="Proteomes" id="UP000468901"/>
    </source>
</evidence>
<dbReference type="RefSeq" id="WP_152216515.1">
    <property type="nucleotide sequence ID" value="NZ_JBAQYD010000347.1"/>
</dbReference>
<reference evidence="8 9" key="1">
    <citation type="submission" date="2019-09" db="EMBL/GenBank/DDBJ databases">
        <title>Parvibaculum sedimenti sp. nov., isolated from sediment.</title>
        <authorList>
            <person name="Wang Y."/>
        </authorList>
    </citation>
    <scope>NUCLEOTIDE SEQUENCE [LARGE SCALE GENOMIC DNA]</scope>
    <source>
        <strain evidence="8 9">HXT-9</strain>
    </source>
</reference>
<proteinExistence type="inferred from homology"/>
<evidence type="ECO:0000256" key="5">
    <source>
        <dbReference type="RuleBase" id="RU003495"/>
    </source>
</evidence>
<organism evidence="8 9">
    <name type="scientific">Parvibaculum sedimenti</name>
    <dbReference type="NCBI Taxonomy" id="2608632"/>
    <lineage>
        <taxon>Bacteria</taxon>
        <taxon>Pseudomonadati</taxon>
        <taxon>Pseudomonadota</taxon>
        <taxon>Alphaproteobacteria</taxon>
        <taxon>Hyphomicrobiales</taxon>
        <taxon>Parvibaculaceae</taxon>
        <taxon>Parvibaculum</taxon>
    </lineage>
</organism>
<dbReference type="Proteomes" id="UP000468901">
    <property type="component" value="Unassembled WGS sequence"/>
</dbReference>
<feature type="region of interest" description="Disordered" evidence="6">
    <location>
        <begin position="231"/>
        <end position="259"/>
    </location>
</feature>
<dbReference type="InterPro" id="IPR036908">
    <property type="entry name" value="RlpA-like_sf"/>
</dbReference>
<dbReference type="GO" id="GO:0042834">
    <property type="term" value="F:peptidoglycan binding"/>
    <property type="evidence" value="ECO:0007669"/>
    <property type="project" value="InterPro"/>
</dbReference>
<dbReference type="CDD" id="cd22268">
    <property type="entry name" value="DPBB_RlpA-like"/>
    <property type="match status" value="1"/>
</dbReference>
<dbReference type="PANTHER" id="PTHR34183">
    <property type="entry name" value="ENDOLYTIC PEPTIDOGLYCAN TRANSGLYCOSYLASE RLPA"/>
    <property type="match status" value="1"/>
</dbReference>
<evidence type="ECO:0000313" key="8">
    <source>
        <dbReference type="EMBL" id="KAB7739706.1"/>
    </source>
</evidence>
<feature type="domain" description="SPOR" evidence="7">
    <location>
        <begin position="283"/>
        <end position="363"/>
    </location>
</feature>
<keyword evidence="3 4" id="KW-0961">Cell wall biogenesis/degradation</keyword>
<dbReference type="EC" id="4.2.2.-" evidence="4"/>
<dbReference type="PROSITE" id="PS51724">
    <property type="entry name" value="SPOR"/>
    <property type="match status" value="1"/>
</dbReference>
<feature type="compositionally biased region" description="Low complexity" evidence="6">
    <location>
        <begin position="231"/>
        <end position="250"/>
    </location>
</feature>
<evidence type="ECO:0000256" key="3">
    <source>
        <dbReference type="ARBA" id="ARBA00023316"/>
    </source>
</evidence>
<accession>A0A6N6VG72</accession>
<dbReference type="InterPro" id="IPR007730">
    <property type="entry name" value="SPOR-like_dom"/>
</dbReference>
<gene>
    <name evidence="4" type="primary">rlpA</name>
    <name evidence="8" type="ORF">F2P47_11570</name>
</gene>
<evidence type="ECO:0000256" key="4">
    <source>
        <dbReference type="HAMAP-Rule" id="MF_02071"/>
    </source>
</evidence>
<dbReference type="InterPro" id="IPR009009">
    <property type="entry name" value="RlpA-like_DPBB"/>
</dbReference>
<protein>
    <recommendedName>
        <fullName evidence="4">Endolytic peptidoglycan transglycosylase RlpA</fullName>
        <ecNumber evidence="4">4.2.2.-</ecNumber>
    </recommendedName>
</protein>
<comment type="similarity">
    <text evidence="4 5">Belongs to the RlpA family.</text>
</comment>
<comment type="caution">
    <text evidence="8">The sequence shown here is derived from an EMBL/GenBank/DDBJ whole genome shotgun (WGS) entry which is preliminary data.</text>
</comment>
<evidence type="ECO:0000256" key="1">
    <source>
        <dbReference type="ARBA" id="ARBA00022729"/>
    </source>
</evidence>
<dbReference type="SUPFAM" id="SSF110997">
    <property type="entry name" value="Sporulation related repeat"/>
    <property type="match status" value="1"/>
</dbReference>
<dbReference type="Pfam" id="PF05036">
    <property type="entry name" value="SPOR"/>
    <property type="match status" value="1"/>
</dbReference>
<dbReference type="GO" id="GO:0000270">
    <property type="term" value="P:peptidoglycan metabolic process"/>
    <property type="evidence" value="ECO:0007669"/>
    <property type="project" value="UniProtKB-UniRule"/>
</dbReference>
<dbReference type="EMBL" id="WESC01000009">
    <property type="protein sequence ID" value="KAB7739706.1"/>
    <property type="molecule type" value="Genomic_DNA"/>
</dbReference>
<dbReference type="InterPro" id="IPR034718">
    <property type="entry name" value="RlpA"/>
</dbReference>
<dbReference type="AlphaFoldDB" id="A0A6N6VG72"/>
<sequence length="363" mass="38212">MSRSMSSAMVWPAPIRSRAFPFGWAAITAMALMLAACGTSSSTDHVPTGEGGSYKIGKPYQVAGVWYYPHEDENYDSTGIGSWYGPQFHGKLTANGEVFDQEALTAAHPTLPMPVLVRVTNLENGRSVVVRVNDRGPFVNGREIDLSRKAAELLGYDRKGTAKVRVQYVGRAPLPGIPGTMKTQVASATGQETFIAPKPAMDESEKQVAVVPKSSVTAVELAPVSGVNVAPATPVSSKPASVSSSTLSAPRPAAGMQPVSDDTQVASANVLPPTPAAVEHLPVTAGTNIFVQAGSFRSFANAESVHQQLLAQGFNNVQVKPVQVEGAQYYRVRVGPLPNVSAADASLQNVIQKGHAGARIIVD</sequence>
<dbReference type="GO" id="GO:0008932">
    <property type="term" value="F:lytic endotransglycosylase activity"/>
    <property type="evidence" value="ECO:0007669"/>
    <property type="project" value="UniProtKB-UniRule"/>
</dbReference>
<evidence type="ECO:0000256" key="6">
    <source>
        <dbReference type="SAM" id="MobiDB-lite"/>
    </source>
</evidence>
<keyword evidence="1" id="KW-0732">Signal</keyword>
<dbReference type="Pfam" id="PF03330">
    <property type="entry name" value="DPBB_1"/>
    <property type="match status" value="1"/>
</dbReference>
<dbReference type="InterPro" id="IPR036680">
    <property type="entry name" value="SPOR-like_sf"/>
</dbReference>
<evidence type="ECO:0000256" key="2">
    <source>
        <dbReference type="ARBA" id="ARBA00023239"/>
    </source>
</evidence>
<keyword evidence="2 4" id="KW-0456">Lyase</keyword>
<dbReference type="SUPFAM" id="SSF50685">
    <property type="entry name" value="Barwin-like endoglucanases"/>
    <property type="match status" value="1"/>
</dbReference>